<evidence type="ECO:0000256" key="3">
    <source>
        <dbReference type="ARBA" id="ARBA00022989"/>
    </source>
</evidence>
<keyword evidence="2" id="KW-0812">Transmembrane</keyword>
<feature type="compositionally biased region" description="Basic and acidic residues" evidence="5">
    <location>
        <begin position="573"/>
        <end position="582"/>
    </location>
</feature>
<comment type="subcellular location">
    <subcellularLocation>
        <location evidence="1">Membrane</location>
        <topology evidence="1">Multi-pass membrane protein</topology>
    </subcellularLocation>
</comment>
<comment type="caution">
    <text evidence="6">The sequence shown here is derived from an EMBL/GenBank/DDBJ whole genome shotgun (WGS) entry which is preliminary data.</text>
</comment>
<evidence type="ECO:0000256" key="1">
    <source>
        <dbReference type="ARBA" id="ARBA00004141"/>
    </source>
</evidence>
<keyword evidence="4" id="KW-0472">Membrane</keyword>
<sequence length="768" mass="85533">MALCATLTTEPLAVLPAAEELWRALHAPLQLKWEVPLEGGFQAALVATMAQGTAPWPPARVQLELSSGGEAKALELQVPSNASVTQVAQLLTASCTLQGNLFGQTDTPSDGMLKKQKKDPLLEDVDVIDQCQERKIAQLQSLDQWHDGVCGHHALFNLRCLLRDELDSLRDEQRFWQQVIADVQRLAHFGELSGSWPRSRVVCGVADEVHLRHLVEQDEELTGRITLASTIESLKEQLRGLKISDVHGFLLGAATHWYSAAVVRQSTGVRIYFFDSYNVPVVSLRSNEDIEGLVEQRLHQSRSRTMESLRKDPHWAHRPQNHLEEAVDGGVEEWWKGVRKASMFWRHKPLEVKRELQRMDLLLVRDFLHLLLAEYSILEDFVPLGSNHIRNMWASINLGFRVKEAKRPDPGKFWTKGNSFAAQKPSQQAQCSHFPPDNSLDCLFVKLGLPAEPITNGSMERSKVPCAKAGPSTSVNETCLTRSELKMEIQDQLEKFRRQLLEDLNAQPERSAASGPWKAPVSSRLDVESTARSSVDHDEEMAEVTKKGFRKNIETEFQTAIDGIIKSRSRSSRSAEFDEDLGRSGGGPRLGARRSDPLPSTLEEGVPFVASLSDQPRQLCCARVGEEEVLLKGDTCTSKLRNLVESDAFGYFITSLVMVNAVSIGMETDYAARHDGIGRLPFSHAVSTLFCYVFTVEVSLRPPVDSTDENRWVVGRFLHSLGGEVRNTSGCMFGDFMDSLPASAFPTILIIHQLLLLHPTSAATTPTL</sequence>
<evidence type="ECO:0000313" key="7">
    <source>
        <dbReference type="Proteomes" id="UP001642484"/>
    </source>
</evidence>
<proteinExistence type="predicted"/>
<keyword evidence="3" id="KW-1133">Transmembrane helix</keyword>
<dbReference type="Proteomes" id="UP001642484">
    <property type="component" value="Unassembled WGS sequence"/>
</dbReference>
<accession>A0ABP0JYR0</accession>
<evidence type="ECO:0000256" key="5">
    <source>
        <dbReference type="SAM" id="MobiDB-lite"/>
    </source>
</evidence>
<evidence type="ECO:0000313" key="6">
    <source>
        <dbReference type="EMBL" id="CAK9019089.1"/>
    </source>
</evidence>
<evidence type="ECO:0000256" key="4">
    <source>
        <dbReference type="ARBA" id="ARBA00023136"/>
    </source>
</evidence>
<dbReference type="EMBL" id="CAXAMN010006780">
    <property type="protein sequence ID" value="CAK9019089.1"/>
    <property type="molecule type" value="Genomic_DNA"/>
</dbReference>
<reference evidence="6 7" key="1">
    <citation type="submission" date="2024-02" db="EMBL/GenBank/DDBJ databases">
        <authorList>
            <person name="Chen Y."/>
            <person name="Shah S."/>
            <person name="Dougan E. K."/>
            <person name="Thang M."/>
            <person name="Chan C."/>
        </authorList>
    </citation>
    <scope>NUCLEOTIDE SEQUENCE [LARGE SCALE GENOMIC DNA]</scope>
</reference>
<feature type="region of interest" description="Disordered" evidence="5">
    <location>
        <begin position="571"/>
        <end position="600"/>
    </location>
</feature>
<feature type="region of interest" description="Disordered" evidence="5">
    <location>
        <begin position="507"/>
        <end position="541"/>
    </location>
</feature>
<name>A0ABP0JYR0_9DINO</name>
<keyword evidence="7" id="KW-1185">Reference proteome</keyword>
<evidence type="ECO:0008006" key="8">
    <source>
        <dbReference type="Google" id="ProtNLM"/>
    </source>
</evidence>
<dbReference type="InterPro" id="IPR027359">
    <property type="entry name" value="Volt_channel_dom_sf"/>
</dbReference>
<organism evidence="6 7">
    <name type="scientific">Durusdinium trenchii</name>
    <dbReference type="NCBI Taxonomy" id="1381693"/>
    <lineage>
        <taxon>Eukaryota</taxon>
        <taxon>Sar</taxon>
        <taxon>Alveolata</taxon>
        <taxon>Dinophyceae</taxon>
        <taxon>Suessiales</taxon>
        <taxon>Symbiodiniaceae</taxon>
        <taxon>Durusdinium</taxon>
    </lineage>
</organism>
<evidence type="ECO:0000256" key="2">
    <source>
        <dbReference type="ARBA" id="ARBA00022692"/>
    </source>
</evidence>
<protein>
    <recommendedName>
        <fullName evidence="8">Ubiquitinyl hydrolase 1</fullName>
    </recommendedName>
</protein>
<gene>
    <name evidence="6" type="ORF">CCMP2556_LOCUS13530</name>
</gene>
<dbReference type="Gene3D" id="1.20.120.350">
    <property type="entry name" value="Voltage-gated potassium channels. Chain C"/>
    <property type="match status" value="1"/>
</dbReference>